<reference key="1">
    <citation type="submission" date="2007-01" db="EMBL/GenBank/DDBJ databases">
        <title>The Genome Sequence of Puccinia graminis f. sp. tritici Strain CRL 75-36-700-3.</title>
        <authorList>
            <consortium name="The Broad Institute Genome Sequencing Platform"/>
            <person name="Birren B."/>
            <person name="Lander E."/>
            <person name="Galagan J."/>
            <person name="Nusbaum C."/>
            <person name="Devon K."/>
            <person name="Cuomo C."/>
            <person name="Jaffe D."/>
            <person name="Butler J."/>
            <person name="Alvarez P."/>
            <person name="Gnerre S."/>
            <person name="Grabherr M."/>
            <person name="Mauceli E."/>
            <person name="Brockman W."/>
            <person name="Young S."/>
            <person name="LaButti K."/>
            <person name="Sykes S."/>
            <person name="DeCaprio D."/>
            <person name="Crawford M."/>
            <person name="Koehrsen M."/>
            <person name="Engels R."/>
            <person name="Montgomery P."/>
            <person name="Pearson M."/>
            <person name="Howarth C."/>
            <person name="Larson L."/>
            <person name="White J."/>
            <person name="Zeng Q."/>
            <person name="Kodira C."/>
            <person name="Yandava C."/>
            <person name="Alvarado L."/>
            <person name="O'Leary S."/>
            <person name="Szabo L."/>
            <person name="Dean R."/>
            <person name="Schein J."/>
        </authorList>
    </citation>
    <scope>NUCLEOTIDE SEQUENCE</scope>
    <source>
        <strain>CRL 75-36-700-3</strain>
    </source>
</reference>
<dbReference type="OrthoDB" id="2505990at2759"/>
<dbReference type="Proteomes" id="UP000008783">
    <property type="component" value="Unassembled WGS sequence"/>
</dbReference>
<evidence type="ECO:0008006" key="3">
    <source>
        <dbReference type="Google" id="ProtNLM"/>
    </source>
</evidence>
<sequence>MPYVDYPAKFKYKFVRAAIDGMTLSEINTAMASTVSKDSLRRWTNLYETTRAVVCDPATYQTRGRPFELDDEELEFIKEMITEKPTVYLDEIQRALLNEKGTSVSLKTISTTLHQRLKMSKKTIRTVNPCQDSEERALKDFGN</sequence>
<keyword evidence="2" id="KW-1185">Reference proteome</keyword>
<protein>
    <recommendedName>
        <fullName evidence="3">Transposase</fullName>
    </recommendedName>
</protein>
<evidence type="ECO:0000313" key="2">
    <source>
        <dbReference type="Proteomes" id="UP000008783"/>
    </source>
</evidence>
<proteinExistence type="predicted"/>
<name>E3K8M0_PUCGT</name>
<accession>E3K8M0</accession>
<dbReference type="PANTHER" id="PTHR48472">
    <property type="entry name" value="TC1-LIKE TRANSPOSASE DDE DOMAIN-CONTAINING PROTEIN"/>
    <property type="match status" value="1"/>
</dbReference>
<dbReference type="EMBL" id="DS178276">
    <property type="protein sequence ID" value="EFP80771.2"/>
    <property type="molecule type" value="Genomic_DNA"/>
</dbReference>
<dbReference type="VEuPathDB" id="FungiDB:PGTG_06727"/>
<dbReference type="PANTHER" id="PTHR48472:SF1">
    <property type="entry name" value="TC1-LIKE TRANSPOSASE DDE DOMAIN-CONTAINING PROTEIN"/>
    <property type="match status" value="1"/>
</dbReference>
<dbReference type="SUPFAM" id="SSF46689">
    <property type="entry name" value="Homeodomain-like"/>
    <property type="match status" value="1"/>
</dbReference>
<organism evidence="1 2">
    <name type="scientific">Puccinia graminis f. sp. tritici (strain CRL 75-36-700-3 / race SCCL)</name>
    <name type="common">Black stem rust fungus</name>
    <dbReference type="NCBI Taxonomy" id="418459"/>
    <lineage>
        <taxon>Eukaryota</taxon>
        <taxon>Fungi</taxon>
        <taxon>Dikarya</taxon>
        <taxon>Basidiomycota</taxon>
        <taxon>Pucciniomycotina</taxon>
        <taxon>Pucciniomycetes</taxon>
        <taxon>Pucciniales</taxon>
        <taxon>Pucciniaceae</taxon>
        <taxon>Puccinia</taxon>
    </lineage>
</organism>
<gene>
    <name evidence="1" type="ORF">PGTG_06727</name>
</gene>
<dbReference type="HOGENOM" id="CLU_056788_1_7_1"/>
<dbReference type="GeneID" id="10539791"/>
<dbReference type="RefSeq" id="XP_003325190.2">
    <property type="nucleotide sequence ID" value="XM_003325142.2"/>
</dbReference>
<dbReference type="InParanoid" id="E3K8M0"/>
<dbReference type="AlphaFoldDB" id="E3K8M0"/>
<reference evidence="2" key="2">
    <citation type="journal article" date="2011" name="Proc. Natl. Acad. Sci. U.S.A.">
        <title>Obligate biotrophy features unraveled by the genomic analysis of rust fungi.</title>
        <authorList>
            <person name="Duplessis S."/>
            <person name="Cuomo C.A."/>
            <person name="Lin Y.-C."/>
            <person name="Aerts A."/>
            <person name="Tisserant E."/>
            <person name="Veneault-Fourrey C."/>
            <person name="Joly D.L."/>
            <person name="Hacquard S."/>
            <person name="Amselem J."/>
            <person name="Cantarel B.L."/>
            <person name="Chiu R."/>
            <person name="Coutinho P.M."/>
            <person name="Feau N."/>
            <person name="Field M."/>
            <person name="Frey P."/>
            <person name="Gelhaye E."/>
            <person name="Goldberg J."/>
            <person name="Grabherr M.G."/>
            <person name="Kodira C.D."/>
            <person name="Kohler A."/>
            <person name="Kuees U."/>
            <person name="Lindquist E.A."/>
            <person name="Lucas S.M."/>
            <person name="Mago R."/>
            <person name="Mauceli E."/>
            <person name="Morin E."/>
            <person name="Murat C."/>
            <person name="Pangilinan J.L."/>
            <person name="Park R."/>
            <person name="Pearson M."/>
            <person name="Quesneville H."/>
            <person name="Rouhier N."/>
            <person name="Sakthikumar S."/>
            <person name="Salamov A.A."/>
            <person name="Schmutz J."/>
            <person name="Selles B."/>
            <person name="Shapiro H."/>
            <person name="Tanguay P."/>
            <person name="Tuskan G.A."/>
            <person name="Henrissat B."/>
            <person name="Van de Peer Y."/>
            <person name="Rouze P."/>
            <person name="Ellis J.G."/>
            <person name="Dodds P.N."/>
            <person name="Schein J.E."/>
            <person name="Zhong S."/>
            <person name="Hamelin R.C."/>
            <person name="Grigoriev I.V."/>
            <person name="Szabo L.J."/>
            <person name="Martin F."/>
        </authorList>
    </citation>
    <scope>NUCLEOTIDE SEQUENCE [LARGE SCALE GENOMIC DNA]</scope>
    <source>
        <strain evidence="2">CRL 75-36-700-3 / race SCCL</strain>
    </source>
</reference>
<dbReference type="KEGG" id="pgr:PGTG_06727"/>
<dbReference type="InterPro" id="IPR009057">
    <property type="entry name" value="Homeodomain-like_sf"/>
</dbReference>
<evidence type="ECO:0000313" key="1">
    <source>
        <dbReference type="EMBL" id="EFP80771.2"/>
    </source>
</evidence>